<dbReference type="Pfam" id="PF00149">
    <property type="entry name" value="Metallophos"/>
    <property type="match status" value="1"/>
</dbReference>
<dbReference type="InterPro" id="IPR004843">
    <property type="entry name" value="Calcineurin-like_PHP"/>
</dbReference>
<protein>
    <submittedName>
        <fullName evidence="3">Metallo-dependent phosphatase-like protein</fullName>
    </submittedName>
</protein>
<dbReference type="OrthoDB" id="630188at2759"/>
<dbReference type="GO" id="GO:0016787">
    <property type="term" value="F:hydrolase activity"/>
    <property type="evidence" value="ECO:0007669"/>
    <property type="project" value="InterPro"/>
</dbReference>
<feature type="region of interest" description="Disordered" evidence="1">
    <location>
        <begin position="270"/>
        <end position="292"/>
    </location>
</feature>
<comment type="caution">
    <text evidence="3">The sequence shown here is derived from an EMBL/GenBank/DDBJ whole genome shotgun (WGS) entry which is preliminary data.</text>
</comment>
<accession>A0A550CIY6</accession>
<dbReference type="EMBL" id="VDMD01000006">
    <property type="protein sequence ID" value="TRM64704.1"/>
    <property type="molecule type" value="Genomic_DNA"/>
</dbReference>
<dbReference type="InterPro" id="IPR051693">
    <property type="entry name" value="UPF0046_metallophosphoest"/>
</dbReference>
<dbReference type="Proteomes" id="UP000320762">
    <property type="component" value="Unassembled WGS sequence"/>
</dbReference>
<dbReference type="CDD" id="cd07379">
    <property type="entry name" value="MPP_239FB"/>
    <property type="match status" value="1"/>
</dbReference>
<feature type="domain" description="Calcineurin-like phosphoesterase" evidence="2">
    <location>
        <begin position="43"/>
        <end position="240"/>
    </location>
</feature>
<gene>
    <name evidence="3" type="ORF">BD626DRAFT_547096</name>
</gene>
<evidence type="ECO:0000259" key="2">
    <source>
        <dbReference type="Pfam" id="PF00149"/>
    </source>
</evidence>
<evidence type="ECO:0000313" key="4">
    <source>
        <dbReference type="Proteomes" id="UP000320762"/>
    </source>
</evidence>
<evidence type="ECO:0000256" key="1">
    <source>
        <dbReference type="SAM" id="MobiDB-lite"/>
    </source>
</evidence>
<keyword evidence="4" id="KW-1185">Reference proteome</keyword>
<dbReference type="InterPro" id="IPR029052">
    <property type="entry name" value="Metallo-depent_PP-like"/>
</dbReference>
<organism evidence="3 4">
    <name type="scientific">Schizophyllum amplum</name>
    <dbReference type="NCBI Taxonomy" id="97359"/>
    <lineage>
        <taxon>Eukaryota</taxon>
        <taxon>Fungi</taxon>
        <taxon>Dikarya</taxon>
        <taxon>Basidiomycota</taxon>
        <taxon>Agaricomycotina</taxon>
        <taxon>Agaricomycetes</taxon>
        <taxon>Agaricomycetidae</taxon>
        <taxon>Agaricales</taxon>
        <taxon>Schizophyllaceae</taxon>
        <taxon>Schizophyllum</taxon>
    </lineage>
</organism>
<dbReference type="PANTHER" id="PTHR12905">
    <property type="entry name" value="METALLOPHOSPHOESTERASE"/>
    <property type="match status" value="1"/>
</dbReference>
<reference evidence="3 4" key="1">
    <citation type="journal article" date="2019" name="New Phytol.">
        <title>Comparative genomics reveals unique wood-decay strategies and fruiting body development in the Schizophyllaceae.</title>
        <authorList>
            <person name="Almasi E."/>
            <person name="Sahu N."/>
            <person name="Krizsan K."/>
            <person name="Balint B."/>
            <person name="Kovacs G.M."/>
            <person name="Kiss B."/>
            <person name="Cseklye J."/>
            <person name="Drula E."/>
            <person name="Henrissat B."/>
            <person name="Nagy I."/>
            <person name="Chovatia M."/>
            <person name="Adam C."/>
            <person name="LaButti K."/>
            <person name="Lipzen A."/>
            <person name="Riley R."/>
            <person name="Grigoriev I.V."/>
            <person name="Nagy L.G."/>
        </authorList>
    </citation>
    <scope>NUCLEOTIDE SEQUENCE [LARGE SCALE GENOMIC DNA]</scope>
    <source>
        <strain evidence="3 4">NL-1724</strain>
    </source>
</reference>
<sequence>MSGAPGSDLFINPETLRSQTEVVYTEYDPSEALPPKPGDDWTRFVCISDTHNRTFPVPDGDVLLHSGDLTDVGRLSDFQVTMSWLYKLPHKTKIVIAGNHDLTLHKDWYEKNFHRFHGGANKQNYAEIHELMTGDKARKSGIVYLEDEYFTFRTKEDGREWSVYGSPWSPWFYNWAFNYKEEEAKELVGKFSKADILLTHGPPHHVFDRTNGGDLPGCKELSRRLPSLRPRIHLFGHIHEDHGARIHPWKLAGAAIDGEYASLPPMHNLVRSEDEEDPGHVPPAHQQDLDASQERTVFVNAAAWPMGRLSQRIAKSGMRATAPFGGPGFQPVVVDLKD</sequence>
<dbReference type="SUPFAM" id="SSF56300">
    <property type="entry name" value="Metallo-dependent phosphatases"/>
    <property type="match status" value="1"/>
</dbReference>
<evidence type="ECO:0000313" key="3">
    <source>
        <dbReference type="EMBL" id="TRM64704.1"/>
    </source>
</evidence>
<proteinExistence type="predicted"/>
<name>A0A550CIY6_9AGAR</name>
<dbReference type="AlphaFoldDB" id="A0A550CIY6"/>
<dbReference type="Gene3D" id="3.60.21.10">
    <property type="match status" value="1"/>
</dbReference>
<dbReference type="PANTHER" id="PTHR12905:SF0">
    <property type="entry name" value="CALCINEURIN-LIKE PHOSPHOESTERASE DOMAIN-CONTAINING PROTEIN"/>
    <property type="match status" value="1"/>
</dbReference>